<feature type="domain" description="RNA ligase" evidence="1">
    <location>
        <begin position="199"/>
        <end position="381"/>
    </location>
</feature>
<dbReference type="Pfam" id="PF09414">
    <property type="entry name" value="RNA_ligase"/>
    <property type="match status" value="1"/>
</dbReference>
<dbReference type="EMBL" id="JAULSU010000004">
    <property type="protein sequence ID" value="KAK0620423.1"/>
    <property type="molecule type" value="Genomic_DNA"/>
</dbReference>
<evidence type="ECO:0000259" key="1">
    <source>
        <dbReference type="Pfam" id="PF09414"/>
    </source>
</evidence>
<evidence type="ECO:0000313" key="3">
    <source>
        <dbReference type="Proteomes" id="UP001175000"/>
    </source>
</evidence>
<sequence length="390" mass="44469">MSARKLSTIRQINEIKRVSRNQSLLIIDGWNVVMKTPGGETDFSLGEFVLFFEVDAWLPANGKHGRLFKDVGNHAQLGGEDGFRVITRPVTSTFQPYQVIRSQGHVFKLGARKFPEVHAAFLRESKATGTMTEENIKILADVLRKMDFSSLLGVKKWEAEYETDLANPKIPSFVTKTEMDRVQNCVNLFKKPKYKRFVFQESVKMDGSSMTMYFIDDSSKRWAHLHPLPVTFASRAVPSSDIRLGVCSKNFDLLDNEVNKTFWDAAMNSGVFKVLRDIGHPLAVQGELVGWNINGNPHRYPKDVVEFFMYSILEIEDGVRLDPRKVEQFANRLGLKHVPVLEYVKIPEIASNHQEILDRAEGRKGEGLVFKNCDDGRWFKVHSVSYLLAR</sequence>
<protein>
    <recommendedName>
        <fullName evidence="1">RNA ligase domain-containing protein</fullName>
    </recommendedName>
</protein>
<dbReference type="Gene3D" id="3.30.470.30">
    <property type="entry name" value="DNA ligase/mRNA capping enzyme"/>
    <property type="match status" value="1"/>
</dbReference>
<feature type="non-terminal residue" evidence="2">
    <location>
        <position position="390"/>
    </location>
</feature>
<reference evidence="2" key="1">
    <citation type="submission" date="2023-06" db="EMBL/GenBank/DDBJ databases">
        <title>Genome-scale phylogeny and comparative genomics of the fungal order Sordariales.</title>
        <authorList>
            <consortium name="Lawrence Berkeley National Laboratory"/>
            <person name="Hensen N."/>
            <person name="Bonometti L."/>
            <person name="Westerberg I."/>
            <person name="Brannstrom I.O."/>
            <person name="Guillou S."/>
            <person name="Cros-Aarteil S."/>
            <person name="Calhoun S."/>
            <person name="Haridas S."/>
            <person name="Kuo A."/>
            <person name="Mondo S."/>
            <person name="Pangilinan J."/>
            <person name="Riley R."/>
            <person name="Labutti K."/>
            <person name="Andreopoulos B."/>
            <person name="Lipzen A."/>
            <person name="Chen C."/>
            <person name="Yanf M."/>
            <person name="Daum C."/>
            <person name="Ng V."/>
            <person name="Clum A."/>
            <person name="Steindorff A."/>
            <person name="Ohm R."/>
            <person name="Martin F."/>
            <person name="Silar P."/>
            <person name="Natvig D."/>
            <person name="Lalanne C."/>
            <person name="Gautier V."/>
            <person name="Ament-Velasquez S.L."/>
            <person name="Kruys A."/>
            <person name="Hutchinson M.I."/>
            <person name="Powell A.J."/>
            <person name="Barry K."/>
            <person name="Miller A.N."/>
            <person name="Grigoriev I.V."/>
            <person name="Debuchy R."/>
            <person name="Gladieux P."/>
            <person name="Thoren M.H."/>
            <person name="Johannesson H."/>
        </authorList>
    </citation>
    <scope>NUCLEOTIDE SEQUENCE</scope>
    <source>
        <strain evidence="2">CBS 606.72</strain>
    </source>
</reference>
<dbReference type="InterPro" id="IPR021122">
    <property type="entry name" value="RNA_ligase_dom_REL/Rnl2"/>
</dbReference>
<comment type="caution">
    <text evidence="2">The sequence shown here is derived from an EMBL/GenBank/DDBJ whole genome shotgun (WGS) entry which is preliminary data.</text>
</comment>
<dbReference type="Pfam" id="PF21189">
    <property type="entry name" value="PHA02142"/>
    <property type="match status" value="1"/>
</dbReference>
<dbReference type="AlphaFoldDB" id="A0AA40C0U3"/>
<accession>A0AA40C0U3</accession>
<organism evidence="2 3">
    <name type="scientific">Immersiella caudata</name>
    <dbReference type="NCBI Taxonomy" id="314043"/>
    <lineage>
        <taxon>Eukaryota</taxon>
        <taxon>Fungi</taxon>
        <taxon>Dikarya</taxon>
        <taxon>Ascomycota</taxon>
        <taxon>Pezizomycotina</taxon>
        <taxon>Sordariomycetes</taxon>
        <taxon>Sordariomycetidae</taxon>
        <taxon>Sordariales</taxon>
        <taxon>Lasiosphaeriaceae</taxon>
        <taxon>Immersiella</taxon>
    </lineage>
</organism>
<name>A0AA40C0U3_9PEZI</name>
<evidence type="ECO:0000313" key="2">
    <source>
        <dbReference type="EMBL" id="KAK0620423.1"/>
    </source>
</evidence>
<dbReference type="SUPFAM" id="SSF56091">
    <property type="entry name" value="DNA ligase/mRNA capping enzyme, catalytic domain"/>
    <property type="match status" value="1"/>
</dbReference>
<proteinExistence type="predicted"/>
<dbReference type="Proteomes" id="UP001175000">
    <property type="component" value="Unassembled WGS sequence"/>
</dbReference>
<keyword evidence="3" id="KW-1185">Reference proteome</keyword>
<gene>
    <name evidence="2" type="ORF">B0T14DRAFT_429729</name>
</gene>